<evidence type="ECO:0000259" key="6">
    <source>
        <dbReference type="Pfam" id="PF01323"/>
    </source>
</evidence>
<evidence type="ECO:0000256" key="4">
    <source>
        <dbReference type="PIRNR" id="PIRNR006386"/>
    </source>
</evidence>
<dbReference type="EC" id="2.5.1.18" evidence="4"/>
<gene>
    <name evidence="7" type="primary">GSTK1</name>
    <name evidence="7" type="ORF">AOXY_G16816</name>
</gene>
<comment type="catalytic activity">
    <reaction evidence="3 4">
        <text>RX + glutathione = an S-substituted glutathione + a halide anion + H(+)</text>
        <dbReference type="Rhea" id="RHEA:16437"/>
        <dbReference type="ChEBI" id="CHEBI:15378"/>
        <dbReference type="ChEBI" id="CHEBI:16042"/>
        <dbReference type="ChEBI" id="CHEBI:17792"/>
        <dbReference type="ChEBI" id="CHEBI:57925"/>
        <dbReference type="ChEBI" id="CHEBI:90779"/>
        <dbReference type="EC" id="2.5.1.18"/>
    </reaction>
</comment>
<dbReference type="InterPro" id="IPR036249">
    <property type="entry name" value="Thioredoxin-like_sf"/>
</dbReference>
<accession>A0AAD8D8X0</accession>
<dbReference type="PIRSF" id="PIRSF006386">
    <property type="entry name" value="HCCAis_GSTk"/>
    <property type="match status" value="1"/>
</dbReference>
<sequence>MSASKILVELFYDVVSPYSWIGFEVLCRYRNVWDIDLKLRPAFLGGVMHGSGNKPPGLVPNKFLYMTKDLQRLASYCKVPIQGPSNPFEAMFEKGSLSAMRFVTAVELHSPELTEQVSRELWRRIWSKDQDITTPESLQEAGEKAGLPADQLQRLLGLAISQEVKEKLKLVTQEALNHKAFGFPLIVAHVDGRPEIFFGSDRFELLAHLLGEKWLGPVPQETGSKL</sequence>
<dbReference type="InterPro" id="IPR001853">
    <property type="entry name" value="DSBA-like_thioredoxin_dom"/>
</dbReference>
<dbReference type="GO" id="GO:0006749">
    <property type="term" value="P:glutathione metabolic process"/>
    <property type="evidence" value="ECO:0007669"/>
    <property type="project" value="InterPro"/>
</dbReference>
<evidence type="ECO:0000313" key="8">
    <source>
        <dbReference type="Proteomes" id="UP001230051"/>
    </source>
</evidence>
<evidence type="ECO:0000256" key="1">
    <source>
        <dbReference type="ARBA" id="ARBA00006494"/>
    </source>
</evidence>
<dbReference type="SUPFAM" id="SSF52833">
    <property type="entry name" value="Thioredoxin-like"/>
    <property type="match status" value="1"/>
</dbReference>
<dbReference type="EMBL" id="JAGXEW010000015">
    <property type="protein sequence ID" value="KAK1163348.1"/>
    <property type="molecule type" value="Genomic_DNA"/>
</dbReference>
<dbReference type="PANTHER" id="PTHR42943">
    <property type="entry name" value="GLUTATHIONE S-TRANSFERASE KAPPA"/>
    <property type="match status" value="1"/>
</dbReference>
<dbReference type="Gene3D" id="3.40.30.10">
    <property type="entry name" value="Glutaredoxin"/>
    <property type="match status" value="1"/>
</dbReference>
<protein>
    <recommendedName>
        <fullName evidence="4">Glutathione S-transferase kappa</fullName>
        <ecNumber evidence="4">2.5.1.18</ecNumber>
    </recommendedName>
</protein>
<name>A0AAD8D8X0_ACIOX</name>
<dbReference type="InterPro" id="IPR044088">
    <property type="entry name" value="GSTK"/>
</dbReference>
<reference evidence="7" key="1">
    <citation type="submission" date="2022-02" db="EMBL/GenBank/DDBJ databases">
        <title>Atlantic sturgeon de novo genome assembly.</title>
        <authorList>
            <person name="Stock M."/>
            <person name="Klopp C."/>
            <person name="Guiguen Y."/>
            <person name="Cabau C."/>
            <person name="Parinello H."/>
            <person name="Santidrian Yebra-Pimentel E."/>
            <person name="Kuhl H."/>
            <person name="Dirks R.P."/>
            <person name="Guessner J."/>
            <person name="Wuertz S."/>
            <person name="Du K."/>
            <person name="Schartl M."/>
        </authorList>
    </citation>
    <scope>NUCLEOTIDE SEQUENCE</scope>
    <source>
        <strain evidence="7">STURGEONOMICS-FGT-2020</strain>
        <tissue evidence="7">Whole blood</tissue>
    </source>
</reference>
<feature type="active site" description="Nucleophile" evidence="5">
    <location>
        <position position="16"/>
    </location>
</feature>
<keyword evidence="2 4" id="KW-0808">Transferase</keyword>
<keyword evidence="8" id="KW-1185">Reference proteome</keyword>
<dbReference type="AlphaFoldDB" id="A0AAD8D8X0"/>
<dbReference type="GO" id="GO:0004602">
    <property type="term" value="F:glutathione peroxidase activity"/>
    <property type="evidence" value="ECO:0007669"/>
    <property type="project" value="InterPro"/>
</dbReference>
<dbReference type="Pfam" id="PF01323">
    <property type="entry name" value="DSBA"/>
    <property type="match status" value="1"/>
</dbReference>
<dbReference type="CDD" id="cd03021">
    <property type="entry name" value="DsbA_GSTK"/>
    <property type="match status" value="1"/>
</dbReference>
<organism evidence="7 8">
    <name type="scientific">Acipenser oxyrinchus oxyrinchus</name>
    <dbReference type="NCBI Taxonomy" id="40147"/>
    <lineage>
        <taxon>Eukaryota</taxon>
        <taxon>Metazoa</taxon>
        <taxon>Chordata</taxon>
        <taxon>Craniata</taxon>
        <taxon>Vertebrata</taxon>
        <taxon>Euteleostomi</taxon>
        <taxon>Actinopterygii</taxon>
        <taxon>Chondrostei</taxon>
        <taxon>Acipenseriformes</taxon>
        <taxon>Acipenseridae</taxon>
        <taxon>Acipenser</taxon>
    </lineage>
</organism>
<evidence type="ECO:0000256" key="5">
    <source>
        <dbReference type="PIRSR" id="PIRSR006386-1"/>
    </source>
</evidence>
<dbReference type="InterPro" id="IPR051924">
    <property type="entry name" value="GST_Kappa/NadH"/>
</dbReference>
<comment type="similarity">
    <text evidence="1 4">Belongs to the GST superfamily. Kappa family.</text>
</comment>
<dbReference type="Proteomes" id="UP001230051">
    <property type="component" value="Unassembled WGS sequence"/>
</dbReference>
<evidence type="ECO:0000256" key="2">
    <source>
        <dbReference type="ARBA" id="ARBA00022679"/>
    </source>
</evidence>
<evidence type="ECO:0000256" key="3">
    <source>
        <dbReference type="ARBA" id="ARBA00047960"/>
    </source>
</evidence>
<dbReference type="GO" id="GO:0005777">
    <property type="term" value="C:peroxisome"/>
    <property type="evidence" value="ECO:0007669"/>
    <property type="project" value="TreeGrafter"/>
</dbReference>
<dbReference type="GO" id="GO:0005739">
    <property type="term" value="C:mitochondrion"/>
    <property type="evidence" value="ECO:0007669"/>
    <property type="project" value="TreeGrafter"/>
</dbReference>
<evidence type="ECO:0000313" key="7">
    <source>
        <dbReference type="EMBL" id="KAK1163348.1"/>
    </source>
</evidence>
<proteinExistence type="inferred from homology"/>
<feature type="domain" description="DSBA-like thioredoxin" evidence="6">
    <location>
        <begin position="8"/>
        <end position="210"/>
    </location>
</feature>
<dbReference type="PANTHER" id="PTHR42943:SF2">
    <property type="entry name" value="GLUTATHIONE S-TRANSFERASE KAPPA 1"/>
    <property type="match status" value="1"/>
</dbReference>
<dbReference type="GO" id="GO:0004364">
    <property type="term" value="F:glutathione transferase activity"/>
    <property type="evidence" value="ECO:0007669"/>
    <property type="project" value="UniProtKB-UniRule"/>
</dbReference>
<dbReference type="InterPro" id="IPR014440">
    <property type="entry name" value="HCCAis_GSTk"/>
</dbReference>
<dbReference type="FunFam" id="3.40.30.10:FF:000096">
    <property type="entry name" value="Glutathione S-transferase kappa"/>
    <property type="match status" value="1"/>
</dbReference>
<comment type="caution">
    <text evidence="7">The sequence shown here is derived from an EMBL/GenBank/DDBJ whole genome shotgun (WGS) entry which is preliminary data.</text>
</comment>